<dbReference type="RefSeq" id="WP_007311374.1">
    <property type="nucleotide sequence ID" value="NZ_AESD01000492.1"/>
</dbReference>
<keyword evidence="2" id="KW-0963">Cytoplasm</keyword>
<dbReference type="InterPro" id="IPR016166">
    <property type="entry name" value="FAD-bd_PCMH"/>
</dbReference>
<keyword evidence="2" id="KW-0961">Cell wall biogenesis/degradation</keyword>
<dbReference type="GO" id="GO:0051301">
    <property type="term" value="P:cell division"/>
    <property type="evidence" value="ECO:0007669"/>
    <property type="project" value="UniProtKB-KW"/>
</dbReference>
<keyword evidence="1 2" id="KW-0560">Oxidoreductase</keyword>
<dbReference type="PANTHER" id="PTHR21071:SF4">
    <property type="entry name" value="UDP-N-ACETYLENOLPYRUVOYLGLUCOSAMINE REDUCTASE"/>
    <property type="match status" value="1"/>
</dbReference>
<reference evidence="4 5" key="1">
    <citation type="journal article" date="2011" name="Front. Microbiol.">
        <title>Two Strains of Crocosphaera watsonii with Highly Conserved Genomes are Distinguished by Strain-Specific Features.</title>
        <authorList>
            <person name="Bench S.R."/>
            <person name="Ilikchyan I.N."/>
            <person name="Tripp H.J."/>
            <person name="Zehr J.P."/>
        </authorList>
    </citation>
    <scope>NUCLEOTIDE SEQUENCE [LARGE SCALE GENOMIC DNA]</scope>
    <source>
        <strain evidence="4 5">WH 0003</strain>
    </source>
</reference>
<comment type="caution">
    <text evidence="4">The sequence shown here is derived from an EMBL/GenBank/DDBJ whole genome shotgun (WGS) entry which is preliminary data.</text>
</comment>
<feature type="domain" description="FAD-binding PCMH-type" evidence="3">
    <location>
        <begin position="16"/>
        <end position="187"/>
    </location>
</feature>
<dbReference type="EMBL" id="AESD01000492">
    <property type="protein sequence ID" value="EHJ11969.1"/>
    <property type="molecule type" value="Genomic_DNA"/>
</dbReference>
<dbReference type="GO" id="GO:0071949">
    <property type="term" value="F:FAD binding"/>
    <property type="evidence" value="ECO:0007669"/>
    <property type="project" value="InterPro"/>
</dbReference>
<comment type="function">
    <text evidence="2">Cell wall formation.</text>
</comment>
<comment type="cofactor">
    <cofactor evidence="2">
        <name>FAD</name>
        <dbReference type="ChEBI" id="CHEBI:57692"/>
    </cofactor>
</comment>
<comment type="caution">
    <text evidence="2">Lacks conserved residue(s) required for the propagation of feature annotation.</text>
</comment>
<dbReference type="PANTHER" id="PTHR21071">
    <property type="entry name" value="UDP-N-ACETYLENOLPYRUVOYLGLUCOSAMINE REDUCTASE"/>
    <property type="match status" value="1"/>
</dbReference>
<comment type="pathway">
    <text evidence="2">Cell wall biogenesis; peptidoglycan biosynthesis.</text>
</comment>
<dbReference type="InterPro" id="IPR036318">
    <property type="entry name" value="FAD-bd_PCMH-like_sf"/>
</dbReference>
<dbReference type="InterPro" id="IPR003170">
    <property type="entry name" value="MurB"/>
</dbReference>
<dbReference type="Gene3D" id="3.30.465.10">
    <property type="match status" value="1"/>
</dbReference>
<keyword evidence="2" id="KW-0285">Flavoprotein</keyword>
<keyword evidence="2" id="KW-0132">Cell division</keyword>
<dbReference type="InterPro" id="IPR006094">
    <property type="entry name" value="Oxid_FAD_bind_N"/>
</dbReference>
<comment type="similarity">
    <text evidence="2">Belongs to the MurB family.</text>
</comment>
<dbReference type="HAMAP" id="MF_00037">
    <property type="entry name" value="MurB"/>
    <property type="match status" value="1"/>
</dbReference>
<evidence type="ECO:0000313" key="5">
    <source>
        <dbReference type="Proteomes" id="UP000003477"/>
    </source>
</evidence>
<dbReference type="GO" id="GO:0009252">
    <property type="term" value="P:peptidoglycan biosynthetic process"/>
    <property type="evidence" value="ECO:0007669"/>
    <property type="project" value="UniProtKB-UniRule"/>
</dbReference>
<accession>G5J756</accession>
<name>G5J756_CROWT</name>
<evidence type="ECO:0000259" key="3">
    <source>
        <dbReference type="PROSITE" id="PS51387"/>
    </source>
</evidence>
<evidence type="ECO:0000256" key="1">
    <source>
        <dbReference type="ARBA" id="ARBA00023002"/>
    </source>
</evidence>
<dbReference type="Gene3D" id="3.30.43.10">
    <property type="entry name" value="Uridine Diphospho-n-acetylenolpyruvylglucosamine Reductase, domain 2"/>
    <property type="match status" value="1"/>
</dbReference>
<organism evidence="4 5">
    <name type="scientific">Crocosphaera watsonii WH 0003</name>
    <dbReference type="NCBI Taxonomy" id="423471"/>
    <lineage>
        <taxon>Bacteria</taxon>
        <taxon>Bacillati</taxon>
        <taxon>Cyanobacteriota</taxon>
        <taxon>Cyanophyceae</taxon>
        <taxon>Oscillatoriophycideae</taxon>
        <taxon>Chroococcales</taxon>
        <taxon>Aphanothecaceae</taxon>
        <taxon>Crocosphaera</taxon>
    </lineage>
</organism>
<comment type="subcellular location">
    <subcellularLocation>
        <location evidence="2">Cytoplasm</location>
    </subcellularLocation>
</comment>
<dbReference type="GO" id="GO:0008762">
    <property type="term" value="F:UDP-N-acetylmuramate dehydrogenase activity"/>
    <property type="evidence" value="ECO:0007669"/>
    <property type="project" value="UniProtKB-UniRule"/>
</dbReference>
<dbReference type="GeneID" id="88766858"/>
<keyword evidence="2" id="KW-0274">FAD</keyword>
<gene>
    <name evidence="2" type="primary">murB</name>
    <name evidence="4" type="ORF">CWATWH0003_3297</name>
</gene>
<sequence length="281" mass="32258">MLSICSKTTKDLSFYRTVHNFQHYSEISNFSEFYDYFQWSKDNAIKIYIVGNGSNTLFTKKNIKSLVLKNKLPNKIEVLSEGNILVSSSVLIIDILKYCYESSFDSFYYLASVPATVGGALAMNAGRGRHHNLSIYDFVESVTFFDAEDNQIKTMDKTQIVKGYRETIFTGLTSKLILNATFKFVPKELDSNPIIERRKWSKEFQDYSVPNCGSVFKECDFKILEKLKGLCISQSCFSSKSINWIINRSQDSKPIVLLIKIAQFLHLLKFRKAILEIITVE</sequence>
<dbReference type="UniPathway" id="UPA00219"/>
<evidence type="ECO:0000313" key="4">
    <source>
        <dbReference type="EMBL" id="EHJ11969.1"/>
    </source>
</evidence>
<dbReference type="GO" id="GO:0008360">
    <property type="term" value="P:regulation of cell shape"/>
    <property type="evidence" value="ECO:0007669"/>
    <property type="project" value="UniProtKB-KW"/>
</dbReference>
<evidence type="ECO:0000256" key="2">
    <source>
        <dbReference type="HAMAP-Rule" id="MF_00037"/>
    </source>
</evidence>
<dbReference type="AlphaFoldDB" id="G5J756"/>
<dbReference type="Pfam" id="PF01565">
    <property type="entry name" value="FAD_binding_4"/>
    <property type="match status" value="1"/>
</dbReference>
<feature type="active site" evidence="2">
    <location>
        <position position="165"/>
    </location>
</feature>
<dbReference type="PROSITE" id="PS51387">
    <property type="entry name" value="FAD_PCMH"/>
    <property type="match status" value="1"/>
</dbReference>
<dbReference type="GO" id="GO:0005829">
    <property type="term" value="C:cytosol"/>
    <property type="evidence" value="ECO:0007669"/>
    <property type="project" value="TreeGrafter"/>
</dbReference>
<keyword evidence="2" id="KW-0131">Cell cycle</keyword>
<keyword evidence="2" id="KW-0133">Cell shape</keyword>
<dbReference type="Proteomes" id="UP000003477">
    <property type="component" value="Unassembled WGS sequence"/>
</dbReference>
<protein>
    <recommendedName>
        <fullName evidence="2">UDP-N-acetylenolpyruvoylglucosamine reductase</fullName>
        <ecNumber evidence="2">1.3.1.98</ecNumber>
    </recommendedName>
    <alternativeName>
        <fullName evidence="2">UDP-N-acetylmuramate dehydrogenase</fullName>
    </alternativeName>
</protein>
<keyword evidence="2" id="KW-0573">Peptidoglycan synthesis</keyword>
<dbReference type="InterPro" id="IPR016167">
    <property type="entry name" value="FAD-bd_PCMH_sub1"/>
</dbReference>
<dbReference type="PATRIC" id="fig|423471.3.peg.3096"/>
<dbReference type="GO" id="GO:0071555">
    <property type="term" value="P:cell wall organization"/>
    <property type="evidence" value="ECO:0007669"/>
    <property type="project" value="UniProtKB-KW"/>
</dbReference>
<keyword evidence="2" id="KW-0521">NADP</keyword>
<dbReference type="EC" id="1.3.1.98" evidence="2"/>
<comment type="catalytic activity">
    <reaction evidence="2">
        <text>UDP-N-acetyl-alpha-D-muramate + NADP(+) = UDP-N-acetyl-3-O-(1-carboxyvinyl)-alpha-D-glucosamine + NADPH + H(+)</text>
        <dbReference type="Rhea" id="RHEA:12248"/>
        <dbReference type="ChEBI" id="CHEBI:15378"/>
        <dbReference type="ChEBI" id="CHEBI:57783"/>
        <dbReference type="ChEBI" id="CHEBI:58349"/>
        <dbReference type="ChEBI" id="CHEBI:68483"/>
        <dbReference type="ChEBI" id="CHEBI:70757"/>
        <dbReference type="EC" id="1.3.1.98"/>
    </reaction>
</comment>
<feature type="active site" description="Proton donor" evidence="2">
    <location>
        <position position="214"/>
    </location>
</feature>
<dbReference type="InterPro" id="IPR016169">
    <property type="entry name" value="FAD-bd_PCMH_sub2"/>
</dbReference>
<dbReference type="SUPFAM" id="SSF56176">
    <property type="entry name" value="FAD-binding/transporter-associated domain-like"/>
    <property type="match status" value="1"/>
</dbReference>
<proteinExistence type="inferred from homology"/>